<dbReference type="Proteomes" id="UP000030669">
    <property type="component" value="Unassembled WGS sequence"/>
</dbReference>
<dbReference type="HOGENOM" id="CLU_006586_1_0_1"/>
<name>S7PUF0_GLOTA</name>
<keyword evidence="3" id="KW-0732">Signal</keyword>
<dbReference type="KEGG" id="gtr:GLOTRDRAFT_123286"/>
<dbReference type="EMBL" id="KB469312">
    <property type="protein sequence ID" value="EPQ50983.1"/>
    <property type="molecule type" value="Genomic_DNA"/>
</dbReference>
<dbReference type="PANTHER" id="PTHR11559">
    <property type="entry name" value="CARBOXYLESTERASE"/>
    <property type="match status" value="1"/>
</dbReference>
<gene>
    <name evidence="5" type="ORF">GLOTRDRAFT_123286</name>
</gene>
<dbReference type="AlphaFoldDB" id="S7PUF0"/>
<dbReference type="OMA" id="WTIKNIA"/>
<dbReference type="PROSITE" id="PS00122">
    <property type="entry name" value="CARBOXYLESTERASE_B_1"/>
    <property type="match status" value="1"/>
</dbReference>
<dbReference type="STRING" id="670483.S7PUF0"/>
<dbReference type="Gene3D" id="3.40.50.1820">
    <property type="entry name" value="alpha/beta hydrolase"/>
    <property type="match status" value="1"/>
</dbReference>
<dbReference type="InterPro" id="IPR029058">
    <property type="entry name" value="AB_hydrolase_fold"/>
</dbReference>
<keyword evidence="6" id="KW-1185">Reference proteome</keyword>
<organism evidence="5 6">
    <name type="scientific">Gloeophyllum trabeum (strain ATCC 11539 / FP-39264 / Madison 617)</name>
    <name type="common">Brown rot fungus</name>
    <dbReference type="NCBI Taxonomy" id="670483"/>
    <lineage>
        <taxon>Eukaryota</taxon>
        <taxon>Fungi</taxon>
        <taxon>Dikarya</taxon>
        <taxon>Basidiomycota</taxon>
        <taxon>Agaricomycotina</taxon>
        <taxon>Agaricomycetes</taxon>
        <taxon>Gloeophyllales</taxon>
        <taxon>Gloeophyllaceae</taxon>
        <taxon>Gloeophyllum</taxon>
    </lineage>
</organism>
<feature type="chain" id="PRO_5007329103" evidence="3">
    <location>
        <begin position="17"/>
        <end position="734"/>
    </location>
</feature>
<dbReference type="GeneID" id="19300941"/>
<protein>
    <submittedName>
        <fullName evidence="5">Alpha/beta-hydrolase</fullName>
    </submittedName>
</protein>
<dbReference type="InterPro" id="IPR019826">
    <property type="entry name" value="Carboxylesterase_B_AS"/>
</dbReference>
<feature type="domain" description="Carboxylesterase type B" evidence="4">
    <location>
        <begin position="173"/>
        <end position="679"/>
    </location>
</feature>
<reference evidence="5 6" key="1">
    <citation type="journal article" date="2012" name="Science">
        <title>The Paleozoic origin of enzymatic lignin decomposition reconstructed from 31 fungal genomes.</title>
        <authorList>
            <person name="Floudas D."/>
            <person name="Binder M."/>
            <person name="Riley R."/>
            <person name="Barry K."/>
            <person name="Blanchette R.A."/>
            <person name="Henrissat B."/>
            <person name="Martinez A.T."/>
            <person name="Otillar R."/>
            <person name="Spatafora J.W."/>
            <person name="Yadav J.S."/>
            <person name="Aerts A."/>
            <person name="Benoit I."/>
            <person name="Boyd A."/>
            <person name="Carlson A."/>
            <person name="Copeland A."/>
            <person name="Coutinho P.M."/>
            <person name="de Vries R.P."/>
            <person name="Ferreira P."/>
            <person name="Findley K."/>
            <person name="Foster B."/>
            <person name="Gaskell J."/>
            <person name="Glotzer D."/>
            <person name="Gorecki P."/>
            <person name="Heitman J."/>
            <person name="Hesse C."/>
            <person name="Hori C."/>
            <person name="Igarashi K."/>
            <person name="Jurgens J.A."/>
            <person name="Kallen N."/>
            <person name="Kersten P."/>
            <person name="Kohler A."/>
            <person name="Kuees U."/>
            <person name="Kumar T.K.A."/>
            <person name="Kuo A."/>
            <person name="LaButti K."/>
            <person name="Larrondo L.F."/>
            <person name="Lindquist E."/>
            <person name="Ling A."/>
            <person name="Lombard V."/>
            <person name="Lucas S."/>
            <person name="Lundell T."/>
            <person name="Martin R."/>
            <person name="McLaughlin D.J."/>
            <person name="Morgenstern I."/>
            <person name="Morin E."/>
            <person name="Murat C."/>
            <person name="Nagy L.G."/>
            <person name="Nolan M."/>
            <person name="Ohm R.A."/>
            <person name="Patyshakuliyeva A."/>
            <person name="Rokas A."/>
            <person name="Ruiz-Duenas F.J."/>
            <person name="Sabat G."/>
            <person name="Salamov A."/>
            <person name="Samejima M."/>
            <person name="Schmutz J."/>
            <person name="Slot J.C."/>
            <person name="St John F."/>
            <person name="Stenlid J."/>
            <person name="Sun H."/>
            <person name="Sun S."/>
            <person name="Syed K."/>
            <person name="Tsang A."/>
            <person name="Wiebenga A."/>
            <person name="Young D."/>
            <person name="Pisabarro A."/>
            <person name="Eastwood D.C."/>
            <person name="Martin F."/>
            <person name="Cullen D."/>
            <person name="Grigoriev I.V."/>
            <person name="Hibbett D.S."/>
        </authorList>
    </citation>
    <scope>NUCLEOTIDE SEQUENCE [LARGE SCALE GENOMIC DNA]</scope>
    <source>
        <strain evidence="5 6">ATCC 11539</strain>
    </source>
</reference>
<dbReference type="ESTHER" id="glota-s7puf0">
    <property type="family name" value="Fungal_carboxylesterase_lipase"/>
</dbReference>
<evidence type="ECO:0000256" key="2">
    <source>
        <dbReference type="ARBA" id="ARBA00022801"/>
    </source>
</evidence>
<dbReference type="InterPro" id="IPR002018">
    <property type="entry name" value="CarbesteraseB"/>
</dbReference>
<keyword evidence="2 5" id="KW-0378">Hydrolase</keyword>
<evidence type="ECO:0000259" key="4">
    <source>
        <dbReference type="Pfam" id="PF00135"/>
    </source>
</evidence>
<feature type="signal peptide" evidence="3">
    <location>
        <begin position="1"/>
        <end position="16"/>
    </location>
</feature>
<dbReference type="RefSeq" id="XP_007870434.1">
    <property type="nucleotide sequence ID" value="XM_007872243.1"/>
</dbReference>
<dbReference type="SUPFAM" id="SSF53474">
    <property type="entry name" value="alpha/beta-Hydrolases"/>
    <property type="match status" value="1"/>
</dbReference>
<accession>S7PUF0</accession>
<evidence type="ECO:0000256" key="3">
    <source>
        <dbReference type="SAM" id="SignalP"/>
    </source>
</evidence>
<evidence type="ECO:0000313" key="5">
    <source>
        <dbReference type="EMBL" id="EPQ50983.1"/>
    </source>
</evidence>
<sequence>MHRLALLCAWASLARALDTRVVVLSNNDLDPATPRASALYLDGALTCAEAQTACGELREALLGRSGNGTWLGEASSVHTGNGTWVGEARSIHPGNGTWVGEALTAERHGAGVGAGQGIWVAGDGHGACSVFSPGNASTVSKPDAQRLPALCTNSAPLSQRNTTAQDTSRQINLTTSTAGVLTGFRDKFAWKFLGVKFAQAQRFQAPVPLVVANDTRREALGYGPMCAQLPDPDNGHLLYTEEDCLQLNVFTPVVDLRTDRSTAPKLPVMVFIHGGGLNTGDSGPFPYNTTTSGFVGASVSNVYDGTNLVSYGGAVLVTINYRLTALGWFNASNAALKDTLLALEWVQENVEAFGGDPERVLLFGESAGGIMIRYLLAANTKYTGPAAALIHLAGAAILESDFPQLDIFTPSAYALNTSLTLAKAIGCADNSTTTFSNAIAECVQTAPAGDIVMASFNLGLNWNVVIDGDYVPTDIVSAVTHGTSSKVPTIYTSNQCEYCYFIPAAIASAPASLYPQLLPSLLLNSTQVDAILNATDLYPYQTAPPSGGLSGSTFTLAQLATDFAVHCPMAYLSSLENQNNGTGIAPRIKWCSQPASVCHGDELYWVFATTEIDNLYQPLSEDQLRVTRDVIDRWTAFARTGNPNYEGASLEWPTYDGDNEVVIGLNTSIQAYRSAQCEFLRTRRVYSRRGLSRVWTIFPVDGRDRTLYCGVQPALYTANRECYPLSAGPSAISW</sequence>
<dbReference type="InterPro" id="IPR050309">
    <property type="entry name" value="Type-B_Carboxylest/Lipase"/>
</dbReference>
<dbReference type="OrthoDB" id="408631at2759"/>
<evidence type="ECO:0000256" key="1">
    <source>
        <dbReference type="ARBA" id="ARBA00005964"/>
    </source>
</evidence>
<evidence type="ECO:0000313" key="6">
    <source>
        <dbReference type="Proteomes" id="UP000030669"/>
    </source>
</evidence>
<dbReference type="eggNOG" id="KOG1516">
    <property type="taxonomic scope" value="Eukaryota"/>
</dbReference>
<dbReference type="Pfam" id="PF00135">
    <property type="entry name" value="COesterase"/>
    <property type="match status" value="1"/>
</dbReference>
<proteinExistence type="inferred from homology"/>
<dbReference type="GO" id="GO:0016787">
    <property type="term" value="F:hydrolase activity"/>
    <property type="evidence" value="ECO:0007669"/>
    <property type="project" value="UniProtKB-KW"/>
</dbReference>
<comment type="similarity">
    <text evidence="1">Belongs to the type-B carboxylesterase/lipase family.</text>
</comment>